<dbReference type="Proteomes" id="UP000054241">
    <property type="component" value="Unassembled WGS sequence"/>
</dbReference>
<keyword evidence="2" id="KW-1185">Reference proteome</keyword>
<protein>
    <submittedName>
        <fullName evidence="1">Uncharacterized protein</fullName>
    </submittedName>
</protein>
<accession>A0A101NGM3</accession>
<sequence>MPYVRDKAHRTACRQLLGLSHNDLTLVLDHSGRIVLDTPDEGQRAFQAMLHTCLFSHDREHPFDRMEGRSFPDLLLYFDGLMPRPDRLVLRMSCAARIARFLLPTQRTDEDGTMELTGLPGLRLESVGKRSLVLRHLPTGSLLELCDTSGQLGRWDLALLDEPFERQLLKNAPLLTPTETNLAHYWTPAACTPLRSALLTRAYLWWGCWGHEGATTPAHRPDGRYCVRWAKGRTTNEIGTLLTDSPIAITGSTYTPPAARGDRGVLRLGDGLVELDGPGTRPDGR</sequence>
<dbReference type="EMBL" id="LMWL01000056">
    <property type="protein sequence ID" value="KUM92861.1"/>
    <property type="molecule type" value="Genomic_DNA"/>
</dbReference>
<dbReference type="OrthoDB" id="4337494at2"/>
<comment type="caution">
    <text evidence="1">The sequence shown here is derived from an EMBL/GenBank/DDBJ whole genome shotgun (WGS) entry which is preliminary data.</text>
</comment>
<evidence type="ECO:0000313" key="1">
    <source>
        <dbReference type="EMBL" id="KUM92861.1"/>
    </source>
</evidence>
<dbReference type="RefSeq" id="WP_067004986.1">
    <property type="nucleotide sequence ID" value="NZ_BNDU01000006.1"/>
</dbReference>
<proteinExistence type="predicted"/>
<name>A0A101NGM3_9ACTN</name>
<reference evidence="1 2" key="1">
    <citation type="submission" date="2015-10" db="EMBL/GenBank/DDBJ databases">
        <title>Draft genome sequence of Streptomyces cellostaticus DSM 40189, type strain for the species Streptomyces cellostaticus.</title>
        <authorList>
            <person name="Ruckert C."/>
            <person name="Winkler A."/>
            <person name="Kalinowski J."/>
            <person name="Kampfer P."/>
            <person name="Glaeser S."/>
        </authorList>
    </citation>
    <scope>NUCLEOTIDE SEQUENCE [LARGE SCALE GENOMIC DNA]</scope>
    <source>
        <strain evidence="1 2">DSM 40189</strain>
    </source>
</reference>
<organism evidence="1 2">
    <name type="scientific">Streptomyces cellostaticus</name>
    <dbReference type="NCBI Taxonomy" id="67285"/>
    <lineage>
        <taxon>Bacteria</taxon>
        <taxon>Bacillati</taxon>
        <taxon>Actinomycetota</taxon>
        <taxon>Actinomycetes</taxon>
        <taxon>Kitasatosporales</taxon>
        <taxon>Streptomycetaceae</taxon>
        <taxon>Streptomyces</taxon>
    </lineage>
</organism>
<evidence type="ECO:0000313" key="2">
    <source>
        <dbReference type="Proteomes" id="UP000054241"/>
    </source>
</evidence>
<dbReference type="AlphaFoldDB" id="A0A101NGM3"/>
<gene>
    <name evidence="1" type="ORF">AQI88_29655</name>
</gene>